<dbReference type="Gene3D" id="3.30.70.100">
    <property type="match status" value="1"/>
</dbReference>
<dbReference type="GO" id="GO:0006400">
    <property type="term" value="P:tRNA modification"/>
    <property type="evidence" value="ECO:0007669"/>
    <property type="project" value="UniProtKB-UniRule"/>
</dbReference>
<dbReference type="EC" id="1.14.-.-" evidence="1"/>
<evidence type="ECO:0000256" key="2">
    <source>
        <dbReference type="SAM" id="MobiDB-lite"/>
    </source>
</evidence>
<dbReference type="HAMAP" id="MF_00469">
    <property type="entry name" value="TrhO"/>
    <property type="match status" value="1"/>
</dbReference>
<dbReference type="Pfam" id="PF00581">
    <property type="entry name" value="Rhodanese"/>
    <property type="match status" value="1"/>
</dbReference>
<dbReference type="SMART" id="SM00450">
    <property type="entry name" value="RHOD"/>
    <property type="match status" value="1"/>
</dbReference>
<evidence type="ECO:0000259" key="3">
    <source>
        <dbReference type="PROSITE" id="PS50206"/>
    </source>
</evidence>
<evidence type="ECO:0000256" key="1">
    <source>
        <dbReference type="HAMAP-Rule" id="MF_00469"/>
    </source>
</evidence>
<protein>
    <recommendedName>
        <fullName evidence="1">tRNA uridine(34) hydroxylase</fullName>
        <ecNumber evidence="1">1.14.-.-</ecNumber>
    </recommendedName>
    <alternativeName>
        <fullName evidence="1">tRNA hydroxylation protein O</fullName>
    </alternativeName>
</protein>
<dbReference type="CDD" id="cd01518">
    <property type="entry name" value="RHOD_YceA"/>
    <property type="match status" value="1"/>
</dbReference>
<keyword evidence="1" id="KW-0819">tRNA processing</keyword>
<comment type="function">
    <text evidence="1">Catalyzes oxygen-dependent 5-hydroxyuridine (ho5U) modification at position 34 in tRNAs.</text>
</comment>
<proteinExistence type="inferred from homology"/>
<dbReference type="InterPro" id="IPR022111">
    <property type="entry name" value="Rhodanese_C"/>
</dbReference>
<comment type="similarity">
    <text evidence="1">Belongs to the TrhO family.</text>
</comment>
<dbReference type="Pfam" id="PF12368">
    <property type="entry name" value="Rhodanese_C"/>
    <property type="match status" value="1"/>
</dbReference>
<reference evidence="5" key="1">
    <citation type="submission" date="2017-08" db="EMBL/GenBank/DDBJ databases">
        <title>A dynamic microbial community with high functional redundancy inhabits the cold, oxic subseafloor aquifer.</title>
        <authorList>
            <person name="Tully B.J."/>
            <person name="Wheat C.G."/>
            <person name="Glazer B.T."/>
            <person name="Huber J.A."/>
        </authorList>
    </citation>
    <scope>NUCLEOTIDE SEQUENCE [LARGE SCALE GENOMIC DNA]</scope>
</reference>
<dbReference type="NCBIfam" id="NF001134">
    <property type="entry name" value="PRK00142.1-2"/>
    <property type="match status" value="1"/>
</dbReference>
<dbReference type="PROSITE" id="PS50206">
    <property type="entry name" value="RHODANESE_3"/>
    <property type="match status" value="1"/>
</dbReference>
<dbReference type="PANTHER" id="PTHR43268">
    <property type="entry name" value="THIOSULFATE SULFURTRANSFERASE/RHODANESE-LIKE DOMAIN-CONTAINING PROTEIN 2"/>
    <property type="match status" value="1"/>
</dbReference>
<accession>A0A2A4YAS6</accession>
<dbReference type="Proteomes" id="UP000217838">
    <property type="component" value="Unassembled WGS sequence"/>
</dbReference>
<dbReference type="PANTHER" id="PTHR43268:SF3">
    <property type="entry name" value="RHODANESE-LIKE DOMAIN-CONTAINING PROTEIN 7-RELATED"/>
    <property type="match status" value="1"/>
</dbReference>
<keyword evidence="1" id="KW-0560">Oxidoreductase</keyword>
<evidence type="ECO:0000313" key="4">
    <source>
        <dbReference type="EMBL" id="PCI91771.1"/>
    </source>
</evidence>
<dbReference type="Gene3D" id="3.40.250.10">
    <property type="entry name" value="Rhodanese-like domain"/>
    <property type="match status" value="1"/>
</dbReference>
<dbReference type="InterPro" id="IPR036873">
    <property type="entry name" value="Rhodanese-like_dom_sf"/>
</dbReference>
<dbReference type="InterPro" id="IPR001763">
    <property type="entry name" value="Rhodanese-like_dom"/>
</dbReference>
<dbReference type="AlphaFoldDB" id="A0A2A4YAS6"/>
<dbReference type="InterPro" id="IPR020936">
    <property type="entry name" value="TrhO"/>
</dbReference>
<sequence length="319" mass="36862">MYFVLAYYHFKEIKDPHAFVKAHKEYLQDKDAKGRIYINEGGVNGQMSIHEALAEEYIEWLNAFEPLKGVDIKIHLFDTHVFAKLTIKYRKQLAALDSTVDMAQTGEHVAPNAWKRMLETKDENTILVDVRNQYEWEVGHFDGALLPKLDTFRDFKEYVDELKKTYDTKKTKVMMYCTGGIRCEMYSCLMKDKGFDSVFQLDGGVIKYGLEEGSKHWKGKLFVFDDRMAVPISQGKTEVIAHCHKCSCPCEVYYNCANMDCNKLFISCADCAKELEGCCSTKCTREPRVREFTPSKHPKPFRKLPFEEKSELNAKGSLR</sequence>
<feature type="domain" description="Rhodanese" evidence="3">
    <location>
        <begin position="121"/>
        <end position="217"/>
    </location>
</feature>
<dbReference type="EMBL" id="NVUU01000125">
    <property type="protein sequence ID" value="PCI91771.1"/>
    <property type="molecule type" value="Genomic_DNA"/>
</dbReference>
<evidence type="ECO:0000313" key="5">
    <source>
        <dbReference type="Proteomes" id="UP000217838"/>
    </source>
</evidence>
<dbReference type="GO" id="GO:0016705">
    <property type="term" value="F:oxidoreductase activity, acting on paired donors, with incorporation or reduction of molecular oxygen"/>
    <property type="evidence" value="ECO:0007669"/>
    <property type="project" value="UniProtKB-UniRule"/>
</dbReference>
<organism evidence="4 5">
    <name type="scientific">Aerophobetes bacterium</name>
    <dbReference type="NCBI Taxonomy" id="2030807"/>
    <lineage>
        <taxon>Bacteria</taxon>
        <taxon>Candidatus Aerophobota</taxon>
    </lineage>
</organism>
<dbReference type="NCBIfam" id="NF001135">
    <property type="entry name" value="PRK00142.1-3"/>
    <property type="match status" value="1"/>
</dbReference>
<comment type="caution">
    <text evidence="4">The sequence shown here is derived from an EMBL/GenBank/DDBJ whole genome shotgun (WGS) entry which is preliminary data.</text>
</comment>
<comment type="catalytic activity">
    <reaction evidence="1">
        <text>uridine(34) in tRNA + AH2 + O2 = 5-hydroxyuridine(34) in tRNA + A + H2O</text>
        <dbReference type="Rhea" id="RHEA:64224"/>
        <dbReference type="Rhea" id="RHEA-COMP:11727"/>
        <dbReference type="Rhea" id="RHEA-COMP:13381"/>
        <dbReference type="ChEBI" id="CHEBI:13193"/>
        <dbReference type="ChEBI" id="CHEBI:15377"/>
        <dbReference type="ChEBI" id="CHEBI:15379"/>
        <dbReference type="ChEBI" id="CHEBI:17499"/>
        <dbReference type="ChEBI" id="CHEBI:65315"/>
        <dbReference type="ChEBI" id="CHEBI:136877"/>
    </reaction>
</comment>
<gene>
    <name evidence="1" type="primary">trhO</name>
    <name evidence="4" type="ORF">COB11_08150</name>
</gene>
<dbReference type="Pfam" id="PF17773">
    <property type="entry name" value="UPF0176_N"/>
    <property type="match status" value="1"/>
</dbReference>
<dbReference type="SUPFAM" id="SSF52821">
    <property type="entry name" value="Rhodanese/Cell cycle control phosphatase"/>
    <property type="match status" value="1"/>
</dbReference>
<dbReference type="InterPro" id="IPR040503">
    <property type="entry name" value="TRHO_N"/>
</dbReference>
<feature type="region of interest" description="Disordered" evidence="2">
    <location>
        <begin position="291"/>
        <end position="319"/>
    </location>
</feature>
<name>A0A2A4YAS6_UNCAE</name>